<evidence type="ECO:0000256" key="4">
    <source>
        <dbReference type="ARBA" id="ARBA00022989"/>
    </source>
</evidence>
<dbReference type="InterPro" id="IPR004474">
    <property type="entry name" value="LytR_CpsA_psr"/>
</dbReference>
<reference evidence="7 8" key="1">
    <citation type="submission" date="2016-01" db="EMBL/GenBank/DDBJ databases">
        <title>Complete genome sequence of strain Lentibacillus amyloliquefaciens LAM0015T isolated from saline sediment.</title>
        <authorList>
            <person name="Wang J.-L."/>
            <person name="He M.-X."/>
        </authorList>
    </citation>
    <scope>NUCLEOTIDE SEQUENCE [LARGE SCALE GENOMIC DNA]</scope>
    <source>
        <strain evidence="7 8">LAM0015</strain>
    </source>
</reference>
<keyword evidence="5" id="KW-0472">Membrane</keyword>
<evidence type="ECO:0000313" key="7">
    <source>
        <dbReference type="EMBL" id="ALX49958.1"/>
    </source>
</evidence>
<dbReference type="PANTHER" id="PTHR33392:SF3">
    <property type="entry name" value="POLYISOPRENYL-TEICHOIC ACID--PEPTIDOGLYCAN TEICHOIC ACID TRANSFERASE TAGT"/>
    <property type="match status" value="1"/>
</dbReference>
<keyword evidence="3" id="KW-0735">Signal-anchor</keyword>
<sequence length="332" mass="37483">MSRRKKWTLIIGIPLLIIIVGVGSYAGYLYNKTENMVSNSQEKTGRENETSELRNEAVNPVEDNVSVLFIGVDNSEFRNEKQSRSDALILATFNKQNSSVKLLSIPRDSYVYVPEVDRYTKINHAHFFGGPKATIETVENFLHVPVDYYAKMNFEGFIDVVNTLDGITYDVPYEIWESDSEDDKNSIHLMPGEQHLNGEEALALARTRKYDSDVARGKRQQQILKSIANKVTSASSVFKLGETIDAIGDNLTTSLSFDDMKDFLSYGLDESISIETVNLDGSGGYMEDGLWYYQIDEESKQNVQADLRGHLNLKENIQTSDYAQEEEGNSTY</sequence>
<dbReference type="KEGG" id="lao:AOX59_16055"/>
<organism evidence="7 8">
    <name type="scientific">Lentibacillus amyloliquefaciens</name>
    <dbReference type="NCBI Taxonomy" id="1472767"/>
    <lineage>
        <taxon>Bacteria</taxon>
        <taxon>Bacillati</taxon>
        <taxon>Bacillota</taxon>
        <taxon>Bacilli</taxon>
        <taxon>Bacillales</taxon>
        <taxon>Bacillaceae</taxon>
        <taxon>Lentibacillus</taxon>
    </lineage>
</organism>
<dbReference type="STRING" id="1472767.AOX59_16055"/>
<dbReference type="OrthoDB" id="27330at2"/>
<protein>
    <submittedName>
        <fullName evidence="7">Transcriptional regulator</fullName>
    </submittedName>
</protein>
<evidence type="ECO:0000256" key="2">
    <source>
        <dbReference type="ARBA" id="ARBA00022692"/>
    </source>
</evidence>
<dbReference type="NCBIfam" id="TIGR00350">
    <property type="entry name" value="lytR_cpsA_psr"/>
    <property type="match status" value="1"/>
</dbReference>
<evidence type="ECO:0000259" key="6">
    <source>
        <dbReference type="Pfam" id="PF03816"/>
    </source>
</evidence>
<dbReference type="Gene3D" id="3.40.630.190">
    <property type="entry name" value="LCP protein"/>
    <property type="match status" value="1"/>
</dbReference>
<dbReference type="InterPro" id="IPR050922">
    <property type="entry name" value="LytR/CpsA/Psr_CW_biosynth"/>
</dbReference>
<evidence type="ECO:0000256" key="5">
    <source>
        <dbReference type="SAM" id="Phobius"/>
    </source>
</evidence>
<keyword evidence="2 5" id="KW-0812">Transmembrane</keyword>
<name>A0A0U4F8P8_9BACI</name>
<comment type="similarity">
    <text evidence="1">Belongs to the LytR/CpsA/Psr (LCP) family.</text>
</comment>
<feature type="domain" description="Cell envelope-related transcriptional attenuator" evidence="6">
    <location>
        <begin position="84"/>
        <end position="232"/>
    </location>
</feature>
<dbReference type="Pfam" id="PF03816">
    <property type="entry name" value="LytR_cpsA_psr"/>
    <property type="match status" value="1"/>
</dbReference>
<feature type="transmembrane region" description="Helical" evidence="5">
    <location>
        <begin position="7"/>
        <end position="30"/>
    </location>
</feature>
<keyword evidence="8" id="KW-1185">Reference proteome</keyword>
<dbReference type="EMBL" id="CP013862">
    <property type="protein sequence ID" value="ALX49958.1"/>
    <property type="molecule type" value="Genomic_DNA"/>
</dbReference>
<dbReference type="GO" id="GO:0071555">
    <property type="term" value="P:cell wall organization"/>
    <property type="evidence" value="ECO:0007669"/>
    <property type="project" value="UniProtKB-KW"/>
</dbReference>
<dbReference type="Proteomes" id="UP000050331">
    <property type="component" value="Chromosome"/>
</dbReference>
<evidence type="ECO:0000256" key="1">
    <source>
        <dbReference type="ARBA" id="ARBA00006068"/>
    </source>
</evidence>
<dbReference type="AlphaFoldDB" id="A0A0U4F8P8"/>
<proteinExistence type="inferred from homology"/>
<evidence type="ECO:0000313" key="8">
    <source>
        <dbReference type="Proteomes" id="UP000050331"/>
    </source>
</evidence>
<dbReference type="RefSeq" id="WP_068446966.1">
    <property type="nucleotide sequence ID" value="NZ_CP013862.1"/>
</dbReference>
<keyword evidence="4 5" id="KW-1133">Transmembrane helix</keyword>
<gene>
    <name evidence="7" type="ORF">AOX59_16055</name>
</gene>
<dbReference type="PANTHER" id="PTHR33392">
    <property type="entry name" value="POLYISOPRENYL-TEICHOIC ACID--PEPTIDOGLYCAN TEICHOIC ACID TRANSFERASE TAGU"/>
    <property type="match status" value="1"/>
</dbReference>
<accession>A0A0U4F8P8</accession>
<evidence type="ECO:0000256" key="3">
    <source>
        <dbReference type="ARBA" id="ARBA00022968"/>
    </source>
</evidence>